<keyword evidence="2" id="KW-1185">Reference proteome</keyword>
<evidence type="ECO:0000313" key="2">
    <source>
        <dbReference type="Proteomes" id="UP001500449"/>
    </source>
</evidence>
<accession>A0ABN2N9X9</accession>
<organism evidence="1 2">
    <name type="scientific">Pseudonocardia ailaonensis</name>
    <dbReference type="NCBI Taxonomy" id="367279"/>
    <lineage>
        <taxon>Bacteria</taxon>
        <taxon>Bacillati</taxon>
        <taxon>Actinomycetota</taxon>
        <taxon>Actinomycetes</taxon>
        <taxon>Pseudonocardiales</taxon>
        <taxon>Pseudonocardiaceae</taxon>
        <taxon>Pseudonocardia</taxon>
    </lineage>
</organism>
<proteinExistence type="predicted"/>
<dbReference type="EMBL" id="BAAAQK010000018">
    <property type="protein sequence ID" value="GAA1859695.1"/>
    <property type="molecule type" value="Genomic_DNA"/>
</dbReference>
<reference evidence="1 2" key="1">
    <citation type="journal article" date="2019" name="Int. J. Syst. Evol. Microbiol.">
        <title>The Global Catalogue of Microorganisms (GCM) 10K type strain sequencing project: providing services to taxonomists for standard genome sequencing and annotation.</title>
        <authorList>
            <consortium name="The Broad Institute Genomics Platform"/>
            <consortium name="The Broad Institute Genome Sequencing Center for Infectious Disease"/>
            <person name="Wu L."/>
            <person name="Ma J."/>
        </authorList>
    </citation>
    <scope>NUCLEOTIDE SEQUENCE [LARGE SCALE GENOMIC DNA]</scope>
    <source>
        <strain evidence="1 2">JCM 16009</strain>
    </source>
</reference>
<comment type="caution">
    <text evidence="1">The sequence shown here is derived from an EMBL/GenBank/DDBJ whole genome shotgun (WGS) entry which is preliminary data.</text>
</comment>
<name>A0ABN2N9X9_9PSEU</name>
<sequence>MAAPSIDAHSLILDGSASLSESSLRITPVRAVLHRPAPAHRPVAGCAADCVEIGGT</sequence>
<protein>
    <submittedName>
        <fullName evidence="1">Uncharacterized protein</fullName>
    </submittedName>
</protein>
<evidence type="ECO:0000313" key="1">
    <source>
        <dbReference type="EMBL" id="GAA1859695.1"/>
    </source>
</evidence>
<dbReference type="Proteomes" id="UP001500449">
    <property type="component" value="Unassembled WGS sequence"/>
</dbReference>
<gene>
    <name evidence="1" type="ORF">GCM10009836_44840</name>
</gene>